<name>A0A8H4PQU4_9HYPO</name>
<proteinExistence type="predicted"/>
<dbReference type="AlphaFoldDB" id="A0A8H4PQU4"/>
<accession>A0A8H4PQU4</accession>
<feature type="compositionally biased region" description="Low complexity" evidence="1">
    <location>
        <begin position="21"/>
        <end position="32"/>
    </location>
</feature>
<gene>
    <name evidence="3" type="ORF">G6O67_005082</name>
</gene>
<organism evidence="3 4">
    <name type="scientific">Ophiocordyceps sinensis</name>
    <dbReference type="NCBI Taxonomy" id="72228"/>
    <lineage>
        <taxon>Eukaryota</taxon>
        <taxon>Fungi</taxon>
        <taxon>Dikarya</taxon>
        <taxon>Ascomycota</taxon>
        <taxon>Pezizomycotina</taxon>
        <taxon>Sordariomycetes</taxon>
        <taxon>Hypocreomycetidae</taxon>
        <taxon>Hypocreales</taxon>
        <taxon>Ophiocordycipitaceae</taxon>
        <taxon>Ophiocordyceps</taxon>
    </lineage>
</organism>
<keyword evidence="4" id="KW-1185">Reference proteome</keyword>
<feature type="region of interest" description="Disordered" evidence="1">
    <location>
        <begin position="21"/>
        <end position="42"/>
    </location>
</feature>
<reference evidence="3 4" key="1">
    <citation type="journal article" date="2020" name="Genome Biol. Evol.">
        <title>A new high-quality draft genome assembly of the Chinese cordyceps Ophiocordyceps sinensis.</title>
        <authorList>
            <person name="Shu R."/>
            <person name="Zhang J."/>
            <person name="Meng Q."/>
            <person name="Zhang H."/>
            <person name="Zhou G."/>
            <person name="Li M."/>
            <person name="Wu P."/>
            <person name="Zhao Y."/>
            <person name="Chen C."/>
            <person name="Qin Q."/>
        </authorList>
    </citation>
    <scope>NUCLEOTIDE SEQUENCE [LARGE SCALE GENOMIC DNA]</scope>
    <source>
        <strain evidence="3 4">IOZ07</strain>
    </source>
</reference>
<protein>
    <submittedName>
        <fullName evidence="3">Uncharacterized protein</fullName>
    </submittedName>
</protein>
<sequence length="160" mass="17317">MALAPLFVLLLATVAMAAPAPQSSPSSDASQQGKCVHGSPTKTENYDIMYQQVKPPSSDGNNNFIVDPAWLKRHSTVGSSIQMSMGNPFISYGEFKCQYSCGGIPGCVSYAGYQSTVVGSHKKFECYFFDSLIESKNLVPAPDAENNVMTHAYNKLCDDK</sequence>
<evidence type="ECO:0000256" key="2">
    <source>
        <dbReference type="SAM" id="SignalP"/>
    </source>
</evidence>
<feature type="signal peptide" evidence="2">
    <location>
        <begin position="1"/>
        <end position="17"/>
    </location>
</feature>
<evidence type="ECO:0000313" key="4">
    <source>
        <dbReference type="Proteomes" id="UP000557566"/>
    </source>
</evidence>
<keyword evidence="2" id="KW-0732">Signal</keyword>
<feature type="chain" id="PRO_5034365444" evidence="2">
    <location>
        <begin position="18"/>
        <end position="160"/>
    </location>
</feature>
<dbReference type="Proteomes" id="UP000557566">
    <property type="component" value="Unassembled WGS sequence"/>
</dbReference>
<evidence type="ECO:0000313" key="3">
    <source>
        <dbReference type="EMBL" id="KAF4508740.1"/>
    </source>
</evidence>
<comment type="caution">
    <text evidence="3">The sequence shown here is derived from an EMBL/GenBank/DDBJ whole genome shotgun (WGS) entry which is preliminary data.</text>
</comment>
<dbReference type="EMBL" id="JAAVMX010000005">
    <property type="protein sequence ID" value="KAF4508740.1"/>
    <property type="molecule type" value="Genomic_DNA"/>
</dbReference>
<evidence type="ECO:0000256" key="1">
    <source>
        <dbReference type="SAM" id="MobiDB-lite"/>
    </source>
</evidence>